<organism evidence="2 3">
    <name type="scientific">Seiridium unicorne</name>
    <dbReference type="NCBI Taxonomy" id="138068"/>
    <lineage>
        <taxon>Eukaryota</taxon>
        <taxon>Fungi</taxon>
        <taxon>Dikarya</taxon>
        <taxon>Ascomycota</taxon>
        <taxon>Pezizomycotina</taxon>
        <taxon>Sordariomycetes</taxon>
        <taxon>Xylariomycetidae</taxon>
        <taxon>Amphisphaeriales</taxon>
        <taxon>Sporocadaceae</taxon>
        <taxon>Seiridium</taxon>
    </lineage>
</organism>
<protein>
    <submittedName>
        <fullName evidence="2">Uncharacterized protein</fullName>
    </submittedName>
</protein>
<comment type="caution">
    <text evidence="2">The sequence shown here is derived from an EMBL/GenBank/DDBJ whole genome shotgun (WGS) entry which is preliminary data.</text>
</comment>
<evidence type="ECO:0000313" key="3">
    <source>
        <dbReference type="Proteomes" id="UP001408356"/>
    </source>
</evidence>
<proteinExistence type="predicted"/>
<dbReference type="EMBL" id="JARVKF010000407">
    <property type="protein sequence ID" value="KAK9416360.1"/>
    <property type="molecule type" value="Genomic_DNA"/>
</dbReference>
<keyword evidence="3" id="KW-1185">Reference proteome</keyword>
<evidence type="ECO:0000313" key="2">
    <source>
        <dbReference type="EMBL" id="KAK9416360.1"/>
    </source>
</evidence>
<gene>
    <name evidence="2" type="ORF">SUNI508_01777</name>
</gene>
<sequence>MVQRKHATDAPRALWATPVPNTQPKSMPSKLLFWKKQEKAEQPEGPAKSRMALQSEQVLETVLPASGHQRYTLDQQRSYVQFSLRQYSEDRCFASPNYQRAQSTSHDSRPLRATPPALLHQKEVARISTDVENIKEHIVRLHHRPQDDYLWWDMLREDLDDVCAQAVKYYFAREEQMWFVPRLAHRCRRVTCSDQYRHREVKEWRWNEGQWWLKTAFPKSIKLERRHRQQVFNSKD</sequence>
<dbReference type="Proteomes" id="UP001408356">
    <property type="component" value="Unassembled WGS sequence"/>
</dbReference>
<accession>A0ABR2UNZ7</accession>
<feature type="region of interest" description="Disordered" evidence="1">
    <location>
        <begin position="1"/>
        <end position="26"/>
    </location>
</feature>
<reference evidence="2 3" key="1">
    <citation type="journal article" date="2024" name="J. Plant Pathol.">
        <title>Sequence and assembly of the genome of Seiridium unicorne, isolate CBS 538.82, causal agent of cypress canker disease.</title>
        <authorList>
            <person name="Scali E."/>
            <person name="Rocca G.D."/>
            <person name="Danti R."/>
            <person name="Garbelotto M."/>
            <person name="Barberini S."/>
            <person name="Baroncelli R."/>
            <person name="Emiliani G."/>
        </authorList>
    </citation>
    <scope>NUCLEOTIDE SEQUENCE [LARGE SCALE GENOMIC DNA]</scope>
    <source>
        <strain evidence="2 3">BM-138-508</strain>
    </source>
</reference>
<evidence type="ECO:0000256" key="1">
    <source>
        <dbReference type="SAM" id="MobiDB-lite"/>
    </source>
</evidence>
<name>A0ABR2UNZ7_9PEZI</name>